<accession>A0A2C9D8V8</accession>
<name>A0A2C9D8V8_9HYPH</name>
<proteinExistence type="predicted"/>
<keyword evidence="1" id="KW-1133">Transmembrane helix</keyword>
<dbReference type="Proteomes" id="UP000223606">
    <property type="component" value="Chromosome 1"/>
</dbReference>
<keyword evidence="1" id="KW-0472">Membrane</keyword>
<sequence>MPTWEAVLIGVILGVVLIGGGLYILILPELLGRKSRLPKPTDSVDAIHRDTNITYMG</sequence>
<dbReference type="AlphaFoldDB" id="A0A2C9D8V8"/>
<evidence type="ECO:0000313" key="3">
    <source>
        <dbReference type="Proteomes" id="UP000223606"/>
    </source>
</evidence>
<dbReference type="EMBL" id="LT960614">
    <property type="protein sequence ID" value="SON56171.1"/>
    <property type="molecule type" value="Genomic_DNA"/>
</dbReference>
<evidence type="ECO:0000256" key="1">
    <source>
        <dbReference type="SAM" id="Phobius"/>
    </source>
</evidence>
<protein>
    <submittedName>
        <fullName evidence="2">Uncharacterized protein</fullName>
    </submittedName>
</protein>
<dbReference type="KEGG" id="hdi:HDIA_2630"/>
<reference evidence="3" key="1">
    <citation type="submission" date="2017-09" db="EMBL/GenBank/DDBJ databases">
        <title>Genome sequence of Nannocystis excedens DSM 71.</title>
        <authorList>
            <person name="Blom J."/>
        </authorList>
    </citation>
    <scope>NUCLEOTIDE SEQUENCE [LARGE SCALE GENOMIC DNA]</scope>
    <source>
        <strain evidence="3">type strain: E19</strain>
    </source>
</reference>
<keyword evidence="3" id="KW-1185">Reference proteome</keyword>
<feature type="transmembrane region" description="Helical" evidence="1">
    <location>
        <begin position="6"/>
        <end position="26"/>
    </location>
</feature>
<evidence type="ECO:0000313" key="2">
    <source>
        <dbReference type="EMBL" id="SON56171.1"/>
    </source>
</evidence>
<keyword evidence="1" id="KW-0812">Transmembrane</keyword>
<organism evidence="2 3">
    <name type="scientific">Hartmannibacter diazotrophicus</name>
    <dbReference type="NCBI Taxonomy" id="1482074"/>
    <lineage>
        <taxon>Bacteria</taxon>
        <taxon>Pseudomonadati</taxon>
        <taxon>Pseudomonadota</taxon>
        <taxon>Alphaproteobacteria</taxon>
        <taxon>Hyphomicrobiales</taxon>
        <taxon>Pleomorphomonadaceae</taxon>
        <taxon>Hartmannibacter</taxon>
    </lineage>
</organism>
<gene>
    <name evidence="2" type="ORF">HDIA_2630</name>
</gene>